<organism evidence="10 11">
    <name type="scientific">Thermanaerothrix solaris</name>
    <dbReference type="NCBI Taxonomy" id="3058434"/>
    <lineage>
        <taxon>Bacteria</taxon>
        <taxon>Bacillati</taxon>
        <taxon>Chloroflexota</taxon>
        <taxon>Anaerolineae</taxon>
        <taxon>Anaerolineales</taxon>
        <taxon>Anaerolineaceae</taxon>
        <taxon>Thermanaerothrix</taxon>
    </lineage>
</organism>
<dbReference type="GO" id="GO:0008878">
    <property type="term" value="F:glucose-1-phosphate adenylyltransferase activity"/>
    <property type="evidence" value="ECO:0007669"/>
    <property type="project" value="UniProtKB-EC"/>
</dbReference>
<dbReference type="PANTHER" id="PTHR43523">
    <property type="entry name" value="GLUCOSE-1-PHOSPHATE ADENYLYLTRANSFERASE-RELATED"/>
    <property type="match status" value="1"/>
</dbReference>
<keyword evidence="6" id="KW-0067">ATP-binding</keyword>
<keyword evidence="5" id="KW-0547">Nucleotide-binding</keyword>
<dbReference type="Pfam" id="PF00483">
    <property type="entry name" value="NTP_transferase"/>
    <property type="match status" value="1"/>
</dbReference>
<dbReference type="InterPro" id="IPR011004">
    <property type="entry name" value="Trimer_LpxA-like_sf"/>
</dbReference>
<dbReference type="Gene3D" id="3.90.550.10">
    <property type="entry name" value="Spore Coat Polysaccharide Biosynthesis Protein SpsA, Chain A"/>
    <property type="match status" value="1"/>
</dbReference>
<evidence type="ECO:0000256" key="7">
    <source>
        <dbReference type="ARBA" id="ARBA00023277"/>
    </source>
</evidence>
<dbReference type="PANTHER" id="PTHR43523:SF12">
    <property type="entry name" value="GLUCOSE-1-PHOSPHATE ADENYLYLTRANSFERASE LARGE SUBUNIT 1, CHLOROPLASTIC-RELATED"/>
    <property type="match status" value="1"/>
</dbReference>
<dbReference type="InterPro" id="IPR011831">
    <property type="entry name" value="ADP-Glc_PPase"/>
</dbReference>
<dbReference type="EC" id="2.7.7.27" evidence="8"/>
<dbReference type="RefSeq" id="WP_315625486.1">
    <property type="nucleotide sequence ID" value="NZ_JAUHMF010000002.1"/>
</dbReference>
<reference evidence="10 11" key="1">
    <citation type="submission" date="2023-07" db="EMBL/GenBank/DDBJ databases">
        <title>Novel species of Thermanaerothrix with wide hydrolytic capabilities.</title>
        <authorList>
            <person name="Zayulina K.S."/>
            <person name="Podosokorskaya O.A."/>
            <person name="Elcheninov A.G."/>
        </authorList>
    </citation>
    <scope>NUCLEOTIDE SEQUENCE [LARGE SCALE GENOMIC DNA]</scope>
    <source>
        <strain evidence="10 11">4228-RoL</strain>
    </source>
</reference>
<dbReference type="SUPFAM" id="SSF51161">
    <property type="entry name" value="Trimeric LpxA-like enzymes"/>
    <property type="match status" value="1"/>
</dbReference>
<dbReference type="Gene3D" id="2.160.10.10">
    <property type="entry name" value="Hexapeptide repeat proteins"/>
    <property type="match status" value="1"/>
</dbReference>
<keyword evidence="11" id="KW-1185">Reference proteome</keyword>
<evidence type="ECO:0000259" key="9">
    <source>
        <dbReference type="Pfam" id="PF00483"/>
    </source>
</evidence>
<evidence type="ECO:0000256" key="4">
    <source>
        <dbReference type="ARBA" id="ARBA00022695"/>
    </source>
</evidence>
<evidence type="ECO:0000256" key="8">
    <source>
        <dbReference type="NCBIfam" id="TIGR02091"/>
    </source>
</evidence>
<keyword evidence="3 10" id="KW-0808">Transferase</keyword>
<comment type="caution">
    <text evidence="10">The sequence shown here is derived from an EMBL/GenBank/DDBJ whole genome shotgun (WGS) entry which is preliminary data.</text>
</comment>
<sequence length="441" mass="49647">MPTLDEVLAVILGGGRGTRLFPLTLLRSKPAVPIAGKYRLIDIPISNCINSGIFRIAVLTQYNSVSLHRHITNTYQFDNFHRGWVQIWAAEQTLSSSDWYQGTADAVRKQLFEIRATRARYVLILAGDHLYRMNYAPMFRQHLESGAEITVAVKPVPTSEAPRFGILKRDLTGRIVRFAEKPKDPDLLAEMVSRDDPERPYIGSMGIYLFNIETLIKLLEEHPEFDDFGGEVIPYAINYHHVYSYDFDGYWEDIGTIRSFYETNLALTDPNPPFNFFDPEFPIYSHPRFLPGSTIERSVLENVLLAEGCCIRNAEIRRSVIGLRSRIRNGARIENTVLMGADYYEKVGCEDYDETMLGTVPIGIGPGCEISGAIIDKNARIGRGVIIRPFPRGTDLDGNGWVVRDGIVVIPKDGIIQPGTYIGPELKPPEPKAQVVETEKI</sequence>
<accession>A0ABU3NPQ0</accession>
<evidence type="ECO:0000256" key="3">
    <source>
        <dbReference type="ARBA" id="ARBA00022679"/>
    </source>
</evidence>
<dbReference type="InterPro" id="IPR005835">
    <property type="entry name" value="NTP_transferase_dom"/>
</dbReference>
<dbReference type="NCBIfam" id="TIGR02091">
    <property type="entry name" value="glgC"/>
    <property type="match status" value="1"/>
</dbReference>
<evidence type="ECO:0000256" key="6">
    <source>
        <dbReference type="ARBA" id="ARBA00022840"/>
    </source>
</evidence>
<dbReference type="InterPro" id="IPR029044">
    <property type="entry name" value="Nucleotide-diphossugar_trans"/>
</dbReference>
<evidence type="ECO:0000256" key="5">
    <source>
        <dbReference type="ARBA" id="ARBA00022741"/>
    </source>
</evidence>
<dbReference type="CDD" id="cd02508">
    <property type="entry name" value="ADP_Glucose_PP"/>
    <property type="match status" value="1"/>
</dbReference>
<dbReference type="Pfam" id="PF25247">
    <property type="entry name" value="LbH_GLGC"/>
    <property type="match status" value="1"/>
</dbReference>
<dbReference type="InterPro" id="IPR005836">
    <property type="entry name" value="ADP_Glu_pyroP_CS"/>
</dbReference>
<comment type="similarity">
    <text evidence="1">Belongs to the bacterial/plant glucose-1-phosphate adenylyltransferase family.</text>
</comment>
<dbReference type="PROSITE" id="PS00808">
    <property type="entry name" value="ADP_GLC_PYROPHOSPH_1"/>
    <property type="match status" value="1"/>
</dbReference>
<name>A0ABU3NPQ0_9CHLR</name>
<dbReference type="PROSITE" id="PS00809">
    <property type="entry name" value="ADP_GLC_PYROPHOSPH_2"/>
    <property type="match status" value="1"/>
</dbReference>
<keyword evidence="2" id="KW-0321">Glycogen metabolism</keyword>
<gene>
    <name evidence="10" type="ORF">QYE77_11175</name>
</gene>
<evidence type="ECO:0000313" key="11">
    <source>
        <dbReference type="Proteomes" id="UP001254165"/>
    </source>
</evidence>
<dbReference type="CDD" id="cd04651">
    <property type="entry name" value="LbH_G1P_AT_C"/>
    <property type="match status" value="1"/>
</dbReference>
<evidence type="ECO:0000313" key="10">
    <source>
        <dbReference type="EMBL" id="MDT8898823.1"/>
    </source>
</evidence>
<dbReference type="SUPFAM" id="SSF53448">
    <property type="entry name" value="Nucleotide-diphospho-sugar transferases"/>
    <property type="match status" value="1"/>
</dbReference>
<evidence type="ECO:0000256" key="2">
    <source>
        <dbReference type="ARBA" id="ARBA00022600"/>
    </source>
</evidence>
<evidence type="ECO:0000256" key="1">
    <source>
        <dbReference type="ARBA" id="ARBA00010443"/>
    </source>
</evidence>
<proteinExistence type="inferred from homology"/>
<keyword evidence="7" id="KW-0119">Carbohydrate metabolism</keyword>
<feature type="domain" description="Nucleotidyl transferase" evidence="9">
    <location>
        <begin position="9"/>
        <end position="268"/>
    </location>
</feature>
<dbReference type="EMBL" id="JAUHMF010000002">
    <property type="protein sequence ID" value="MDT8898823.1"/>
    <property type="molecule type" value="Genomic_DNA"/>
</dbReference>
<dbReference type="NCBIfam" id="NF002772">
    <property type="entry name" value="PRK02862.1"/>
    <property type="match status" value="1"/>
</dbReference>
<protein>
    <recommendedName>
        <fullName evidence="8">Glucose-1-phosphate adenylyltransferase</fullName>
        <ecNumber evidence="8">2.7.7.27</ecNumber>
    </recommendedName>
</protein>
<dbReference type="Proteomes" id="UP001254165">
    <property type="component" value="Unassembled WGS sequence"/>
</dbReference>
<keyword evidence="4 10" id="KW-0548">Nucleotidyltransferase</keyword>